<dbReference type="InterPro" id="IPR039537">
    <property type="entry name" value="Retrotran_Ty1/copia-like"/>
</dbReference>
<dbReference type="Pfam" id="PF25597">
    <property type="entry name" value="SH3_retrovirus"/>
    <property type="match status" value="1"/>
</dbReference>
<sequence>MNVLDFMNCDMLDVVNKGPIAALHQSSNNGTSGIQNCSTTQDMMITPSSAFEKEISLDDEVKCHMVQTVEAHFDASNDSIGILDVDSSTADNLKPETDDASVYQCVIKLSALDPSLQPSHREYVLPSTKTLLNFPICIGDAHFVNKFLSVFPQCSVSNSEPEDQSKPSKSLDKIVYWYTIDNTHCSKAKSGTLKSNDQSSSNSASERKTKSNSKRKKILELKFLIDVVMPRTKSTNFIKKDDLTVTYGNNGKGTTKGFGTIKCNPVTFKNLSYVKGLQYNLISISQLRKIVDQQNIIVLTSNRQKESYVLDMFSAKKSLRRSFLSHAQSHLNRLWYKRLLHLNFKKISMIARNQLVRGIPKMQFVKDKVQVPIKSRCRKKYTLVIVDEFSRFTCVVFLRKKIHVTDEIIALIKQWEVLYDHKVKQFQSDHRAEFRNSFLNFSAVRTPQKNGIVERRNRPLIEAGRTSVVETSRSCKYNCYTQNRSIIVKRYGKTSYELLKGRKPDISYLHVFGCVCYILNQSDQHSKFEAKADEGVFQGYSNVSKAFRVFNISRKIVDEVFHVTFDEDSFIHDRVDHPSS</sequence>
<dbReference type="InterPro" id="IPR036397">
    <property type="entry name" value="RNaseH_sf"/>
</dbReference>
<evidence type="ECO:0000256" key="1">
    <source>
        <dbReference type="SAM" id="MobiDB-lite"/>
    </source>
</evidence>
<dbReference type="Gene3D" id="3.30.420.10">
    <property type="entry name" value="Ribonuclease H-like superfamily/Ribonuclease H"/>
    <property type="match status" value="1"/>
</dbReference>
<feature type="region of interest" description="Disordered" evidence="1">
    <location>
        <begin position="189"/>
        <end position="213"/>
    </location>
</feature>
<evidence type="ECO:0000313" key="3">
    <source>
        <dbReference type="EMBL" id="KAJ0187835.1"/>
    </source>
</evidence>
<dbReference type="InterPro" id="IPR057670">
    <property type="entry name" value="SH3_retrovirus"/>
</dbReference>
<dbReference type="GO" id="GO:0003676">
    <property type="term" value="F:nucleic acid binding"/>
    <property type="evidence" value="ECO:0007669"/>
    <property type="project" value="InterPro"/>
</dbReference>
<dbReference type="AlphaFoldDB" id="A0A9R1UHZ7"/>
<comment type="caution">
    <text evidence="3">The sequence shown here is derived from an EMBL/GenBank/DDBJ whole genome shotgun (WGS) entry which is preliminary data.</text>
</comment>
<feature type="compositionally biased region" description="Low complexity" evidence="1">
    <location>
        <begin position="195"/>
        <end position="204"/>
    </location>
</feature>
<proteinExistence type="predicted"/>
<organism evidence="3 4">
    <name type="scientific">Lactuca sativa</name>
    <name type="common">Garden lettuce</name>
    <dbReference type="NCBI Taxonomy" id="4236"/>
    <lineage>
        <taxon>Eukaryota</taxon>
        <taxon>Viridiplantae</taxon>
        <taxon>Streptophyta</taxon>
        <taxon>Embryophyta</taxon>
        <taxon>Tracheophyta</taxon>
        <taxon>Spermatophyta</taxon>
        <taxon>Magnoliopsida</taxon>
        <taxon>eudicotyledons</taxon>
        <taxon>Gunneridae</taxon>
        <taxon>Pentapetalae</taxon>
        <taxon>asterids</taxon>
        <taxon>campanulids</taxon>
        <taxon>Asterales</taxon>
        <taxon>Asteraceae</taxon>
        <taxon>Cichorioideae</taxon>
        <taxon>Cichorieae</taxon>
        <taxon>Lactucinae</taxon>
        <taxon>Lactuca</taxon>
    </lineage>
</organism>
<dbReference type="Proteomes" id="UP000235145">
    <property type="component" value="Unassembled WGS sequence"/>
</dbReference>
<evidence type="ECO:0000259" key="2">
    <source>
        <dbReference type="Pfam" id="PF25597"/>
    </source>
</evidence>
<dbReference type="PANTHER" id="PTHR42648">
    <property type="entry name" value="TRANSPOSASE, PUTATIVE-RELATED"/>
    <property type="match status" value="1"/>
</dbReference>
<name>A0A9R1UHZ7_LACSA</name>
<keyword evidence="4" id="KW-1185">Reference proteome</keyword>
<protein>
    <recommendedName>
        <fullName evidence="2">Retroviral polymerase SH3-like domain-containing protein</fullName>
    </recommendedName>
</protein>
<evidence type="ECO:0000313" key="4">
    <source>
        <dbReference type="Proteomes" id="UP000235145"/>
    </source>
</evidence>
<reference evidence="3 4" key="1">
    <citation type="journal article" date="2017" name="Nat. Commun.">
        <title>Genome assembly with in vitro proximity ligation data and whole-genome triplication in lettuce.</title>
        <authorList>
            <person name="Reyes-Chin-Wo S."/>
            <person name="Wang Z."/>
            <person name="Yang X."/>
            <person name="Kozik A."/>
            <person name="Arikit S."/>
            <person name="Song C."/>
            <person name="Xia L."/>
            <person name="Froenicke L."/>
            <person name="Lavelle D.O."/>
            <person name="Truco M.J."/>
            <person name="Xia R."/>
            <person name="Zhu S."/>
            <person name="Xu C."/>
            <person name="Xu H."/>
            <person name="Xu X."/>
            <person name="Cox K."/>
            <person name="Korf I."/>
            <person name="Meyers B.C."/>
            <person name="Michelmore R.W."/>
        </authorList>
    </citation>
    <scope>NUCLEOTIDE SEQUENCE [LARGE SCALE GENOMIC DNA]</scope>
    <source>
        <strain evidence="4">cv. Salinas</strain>
        <tissue evidence="3">Seedlings</tissue>
    </source>
</reference>
<dbReference type="PANTHER" id="PTHR42648:SF32">
    <property type="entry name" value="RIBONUCLEASE H-LIKE DOMAIN, GAG-PRE-INTEGRASE DOMAIN PROTEIN-RELATED"/>
    <property type="match status" value="1"/>
</dbReference>
<gene>
    <name evidence="3" type="ORF">LSAT_V11C900485740</name>
</gene>
<dbReference type="InterPro" id="IPR012337">
    <property type="entry name" value="RNaseH-like_sf"/>
</dbReference>
<dbReference type="EMBL" id="NBSK02000009">
    <property type="protein sequence ID" value="KAJ0187835.1"/>
    <property type="molecule type" value="Genomic_DNA"/>
</dbReference>
<feature type="domain" description="Retroviral polymerase SH3-like" evidence="2">
    <location>
        <begin position="514"/>
        <end position="570"/>
    </location>
</feature>
<accession>A0A9R1UHZ7</accession>
<dbReference type="SUPFAM" id="SSF53098">
    <property type="entry name" value="Ribonuclease H-like"/>
    <property type="match status" value="1"/>
</dbReference>